<gene>
    <name evidence="2" type="ORF">Bca52824_081366</name>
</gene>
<protein>
    <recommendedName>
        <fullName evidence="4">No apical meristem-associated C-terminal domain-containing protein</fullName>
    </recommendedName>
</protein>
<accession>A0A8X7PH90</accession>
<name>A0A8X7PH90_BRACI</name>
<dbReference type="PANTHER" id="PTHR45125:SF3">
    <property type="entry name" value="NO-APICAL-MERISTEM-ASSOCIATED CARBOXY-TERMINAL DOMAIN PROTEIN"/>
    <property type="match status" value="1"/>
</dbReference>
<evidence type="ECO:0000313" key="2">
    <source>
        <dbReference type="EMBL" id="KAG2251230.1"/>
    </source>
</evidence>
<dbReference type="EMBL" id="JAAMPC010000016">
    <property type="protein sequence ID" value="KAG2251230.1"/>
    <property type="molecule type" value="Genomic_DNA"/>
</dbReference>
<organism evidence="2 3">
    <name type="scientific">Brassica carinata</name>
    <name type="common">Ethiopian mustard</name>
    <name type="synonym">Abyssinian cabbage</name>
    <dbReference type="NCBI Taxonomy" id="52824"/>
    <lineage>
        <taxon>Eukaryota</taxon>
        <taxon>Viridiplantae</taxon>
        <taxon>Streptophyta</taxon>
        <taxon>Embryophyta</taxon>
        <taxon>Tracheophyta</taxon>
        <taxon>Spermatophyta</taxon>
        <taxon>Magnoliopsida</taxon>
        <taxon>eudicotyledons</taxon>
        <taxon>Gunneridae</taxon>
        <taxon>Pentapetalae</taxon>
        <taxon>rosids</taxon>
        <taxon>malvids</taxon>
        <taxon>Brassicales</taxon>
        <taxon>Brassicaceae</taxon>
        <taxon>Brassiceae</taxon>
        <taxon>Brassica</taxon>
    </lineage>
</organism>
<dbReference type="OrthoDB" id="1751762at2759"/>
<dbReference type="PANTHER" id="PTHR45125">
    <property type="entry name" value="F21J9.4-RELATED"/>
    <property type="match status" value="1"/>
</dbReference>
<dbReference type="AlphaFoldDB" id="A0A8X7PH90"/>
<feature type="compositionally biased region" description="Polar residues" evidence="1">
    <location>
        <begin position="141"/>
        <end position="161"/>
    </location>
</feature>
<evidence type="ECO:0000256" key="1">
    <source>
        <dbReference type="SAM" id="MobiDB-lite"/>
    </source>
</evidence>
<keyword evidence="3" id="KW-1185">Reference proteome</keyword>
<proteinExistence type="predicted"/>
<comment type="caution">
    <text evidence="2">The sequence shown here is derived from an EMBL/GenBank/DDBJ whole genome shotgun (WGS) entry which is preliminary data.</text>
</comment>
<evidence type="ECO:0008006" key="4">
    <source>
        <dbReference type="Google" id="ProtNLM"/>
    </source>
</evidence>
<sequence>MSIRSQSYSQEEDKLLCQVYMDISQDPIKGVYQSSDQFWSRVMQAYENGKDTSWAERTKRSMQSRVQTIEKATKKLHACIKQCENRHQSGVSNDDIFNQAKLMVREDPLFKTGWKFDHVWNILKNFEKFNGGVSKKKVSTTCGSDMETENPTMDSPTQTLLMNPHLKDQGG</sequence>
<dbReference type="Proteomes" id="UP000886595">
    <property type="component" value="Unassembled WGS sequence"/>
</dbReference>
<feature type="region of interest" description="Disordered" evidence="1">
    <location>
        <begin position="141"/>
        <end position="171"/>
    </location>
</feature>
<reference evidence="2 3" key="1">
    <citation type="submission" date="2020-02" db="EMBL/GenBank/DDBJ databases">
        <authorList>
            <person name="Ma Q."/>
            <person name="Huang Y."/>
            <person name="Song X."/>
            <person name="Pei D."/>
        </authorList>
    </citation>
    <scope>NUCLEOTIDE SEQUENCE [LARGE SCALE GENOMIC DNA]</scope>
    <source>
        <strain evidence="2">Sxm20200214</strain>
        <tissue evidence="2">Leaf</tissue>
    </source>
</reference>
<evidence type="ECO:0000313" key="3">
    <source>
        <dbReference type="Proteomes" id="UP000886595"/>
    </source>
</evidence>